<dbReference type="Gene3D" id="3.30.70.270">
    <property type="match status" value="2"/>
</dbReference>
<dbReference type="Gene3D" id="3.10.10.10">
    <property type="entry name" value="HIV Type 1 Reverse Transcriptase, subunit A, domain 1"/>
    <property type="match status" value="1"/>
</dbReference>
<dbReference type="FunFam" id="3.10.10.10:FF:000007">
    <property type="entry name" value="Retrovirus-related Pol polyprotein from transposon 17.6-like Protein"/>
    <property type="match status" value="1"/>
</dbReference>
<dbReference type="PANTHER" id="PTHR33064">
    <property type="entry name" value="POL PROTEIN"/>
    <property type="match status" value="1"/>
</dbReference>
<dbReference type="PROSITE" id="PS50878">
    <property type="entry name" value="RT_POL"/>
    <property type="match status" value="1"/>
</dbReference>
<dbReference type="Proteomes" id="UP000230750">
    <property type="component" value="Unassembled WGS sequence"/>
</dbReference>
<keyword evidence="2" id="KW-0808">Transferase</keyword>
<evidence type="ECO:0000256" key="1">
    <source>
        <dbReference type="ARBA" id="ARBA00022670"/>
    </source>
</evidence>
<feature type="domain" description="Reverse transcriptase" evidence="8">
    <location>
        <begin position="1"/>
        <end position="180"/>
    </location>
</feature>
<dbReference type="OrthoDB" id="6761011at2759"/>
<gene>
    <name evidence="9" type="ORF">BSL78_11608</name>
</gene>
<organism evidence="9 10">
    <name type="scientific">Stichopus japonicus</name>
    <name type="common">Sea cucumber</name>
    <dbReference type="NCBI Taxonomy" id="307972"/>
    <lineage>
        <taxon>Eukaryota</taxon>
        <taxon>Metazoa</taxon>
        <taxon>Echinodermata</taxon>
        <taxon>Eleutherozoa</taxon>
        <taxon>Echinozoa</taxon>
        <taxon>Holothuroidea</taxon>
        <taxon>Aspidochirotacea</taxon>
        <taxon>Aspidochirotida</taxon>
        <taxon>Stichopodidae</taxon>
        <taxon>Apostichopus</taxon>
    </lineage>
</organism>
<dbReference type="InterPro" id="IPR043128">
    <property type="entry name" value="Rev_trsase/Diguanyl_cyclase"/>
</dbReference>
<proteinExistence type="predicted"/>
<dbReference type="GO" id="GO:0008233">
    <property type="term" value="F:peptidase activity"/>
    <property type="evidence" value="ECO:0007669"/>
    <property type="project" value="UniProtKB-KW"/>
</dbReference>
<dbReference type="GO" id="GO:0006508">
    <property type="term" value="P:proteolysis"/>
    <property type="evidence" value="ECO:0007669"/>
    <property type="project" value="UniProtKB-KW"/>
</dbReference>
<evidence type="ECO:0000259" key="8">
    <source>
        <dbReference type="PROSITE" id="PS50878"/>
    </source>
</evidence>
<keyword evidence="3" id="KW-0548">Nucleotidyltransferase</keyword>
<accession>A0A2G8KU14</accession>
<dbReference type="InterPro" id="IPR051320">
    <property type="entry name" value="Viral_Replic_Matur_Polypro"/>
</dbReference>
<dbReference type="Pfam" id="PF00078">
    <property type="entry name" value="RVT_1"/>
    <property type="match status" value="1"/>
</dbReference>
<evidence type="ECO:0000313" key="10">
    <source>
        <dbReference type="Proteomes" id="UP000230750"/>
    </source>
</evidence>
<evidence type="ECO:0000256" key="7">
    <source>
        <dbReference type="ARBA" id="ARBA00022918"/>
    </source>
</evidence>
<keyword evidence="5" id="KW-0255">Endonuclease</keyword>
<dbReference type="EMBL" id="MRZV01000369">
    <property type="protein sequence ID" value="PIK51503.1"/>
    <property type="molecule type" value="Genomic_DNA"/>
</dbReference>
<dbReference type="PANTHER" id="PTHR33064:SF37">
    <property type="entry name" value="RIBONUCLEASE H"/>
    <property type="match status" value="1"/>
</dbReference>
<dbReference type="AlphaFoldDB" id="A0A2G8KU14"/>
<dbReference type="InterPro" id="IPR043502">
    <property type="entry name" value="DNA/RNA_pol_sf"/>
</dbReference>
<evidence type="ECO:0000313" key="9">
    <source>
        <dbReference type="EMBL" id="PIK51503.1"/>
    </source>
</evidence>
<name>A0A2G8KU14_STIJA</name>
<dbReference type="CDD" id="cd01647">
    <property type="entry name" value="RT_LTR"/>
    <property type="match status" value="1"/>
</dbReference>
<evidence type="ECO:0000256" key="4">
    <source>
        <dbReference type="ARBA" id="ARBA00022722"/>
    </source>
</evidence>
<reference evidence="9 10" key="1">
    <citation type="journal article" date="2017" name="PLoS Biol.">
        <title>The sea cucumber genome provides insights into morphological evolution and visceral regeneration.</title>
        <authorList>
            <person name="Zhang X."/>
            <person name="Sun L."/>
            <person name="Yuan J."/>
            <person name="Sun Y."/>
            <person name="Gao Y."/>
            <person name="Zhang L."/>
            <person name="Li S."/>
            <person name="Dai H."/>
            <person name="Hamel J.F."/>
            <person name="Liu C."/>
            <person name="Yu Y."/>
            <person name="Liu S."/>
            <person name="Lin W."/>
            <person name="Guo K."/>
            <person name="Jin S."/>
            <person name="Xu P."/>
            <person name="Storey K.B."/>
            <person name="Huan P."/>
            <person name="Zhang T."/>
            <person name="Zhou Y."/>
            <person name="Zhang J."/>
            <person name="Lin C."/>
            <person name="Li X."/>
            <person name="Xing L."/>
            <person name="Huo D."/>
            <person name="Sun M."/>
            <person name="Wang L."/>
            <person name="Mercier A."/>
            <person name="Li F."/>
            <person name="Yang H."/>
            <person name="Xiang J."/>
        </authorList>
    </citation>
    <scope>NUCLEOTIDE SEQUENCE [LARGE SCALE GENOMIC DNA]</scope>
    <source>
        <strain evidence="9">Shaxun</strain>
        <tissue evidence="9">Muscle</tissue>
    </source>
</reference>
<dbReference type="GO" id="GO:0003964">
    <property type="term" value="F:RNA-directed DNA polymerase activity"/>
    <property type="evidence" value="ECO:0007669"/>
    <property type="project" value="UniProtKB-KW"/>
</dbReference>
<sequence length="252" mass="28635">MLEKGVIQESYSPWASTVLVRKKDGKIRICVDYRRLNTLTRKDAYPLPRIDESLNALGHARLFSTLDLVSGYWQVSMNPEDQQKTAFTTPMGLFEFQRMPFDLCNAPATFQRLMEACLGDLNYESVLLDLDDIIVFSEDFPSHLHKLGNVLDRLSKHGLKAKPSKCHLLQKLVHYLGHVVSAEGISTEPEKCAVIKDWPTPASVSDVGCFLGMAGFYRQFIKDFSKIAGQLYRLTSKPKHWLPPNKAFEWSP</sequence>
<evidence type="ECO:0000256" key="3">
    <source>
        <dbReference type="ARBA" id="ARBA00022695"/>
    </source>
</evidence>
<evidence type="ECO:0000256" key="5">
    <source>
        <dbReference type="ARBA" id="ARBA00022759"/>
    </source>
</evidence>
<evidence type="ECO:0000256" key="6">
    <source>
        <dbReference type="ARBA" id="ARBA00022801"/>
    </source>
</evidence>
<dbReference type="SUPFAM" id="SSF56672">
    <property type="entry name" value="DNA/RNA polymerases"/>
    <property type="match status" value="1"/>
</dbReference>
<keyword evidence="4" id="KW-0540">Nuclease</keyword>
<comment type="caution">
    <text evidence="9">The sequence shown here is derived from an EMBL/GenBank/DDBJ whole genome shotgun (WGS) entry which is preliminary data.</text>
</comment>
<dbReference type="GO" id="GO:0004519">
    <property type="term" value="F:endonuclease activity"/>
    <property type="evidence" value="ECO:0007669"/>
    <property type="project" value="UniProtKB-KW"/>
</dbReference>
<keyword evidence="6" id="KW-0378">Hydrolase</keyword>
<protein>
    <submittedName>
        <fullName evidence="9">Putative thy-1 membrane glycoprotein isoform X1</fullName>
    </submittedName>
</protein>
<evidence type="ECO:0000256" key="2">
    <source>
        <dbReference type="ARBA" id="ARBA00022679"/>
    </source>
</evidence>
<dbReference type="InterPro" id="IPR000477">
    <property type="entry name" value="RT_dom"/>
</dbReference>
<keyword evidence="7" id="KW-0695">RNA-directed DNA polymerase</keyword>
<keyword evidence="10" id="KW-1185">Reference proteome</keyword>
<keyword evidence="1" id="KW-0645">Protease</keyword>